<dbReference type="InterPro" id="IPR029058">
    <property type="entry name" value="AB_hydrolase_fold"/>
</dbReference>
<dbReference type="Pfam" id="PF05705">
    <property type="entry name" value="DUF829"/>
    <property type="match status" value="1"/>
</dbReference>
<protein>
    <recommendedName>
        <fullName evidence="3">Transmembrane protein 53</fullName>
    </recommendedName>
</protein>
<reference evidence="1 2" key="1">
    <citation type="submission" date="2024-01" db="EMBL/GenBank/DDBJ databases">
        <title>The genomes of 5 underutilized Papilionoideae crops provide insights into root nodulation and disease resistanc.</title>
        <authorList>
            <person name="Jiang F."/>
        </authorList>
    </citation>
    <scope>NUCLEOTIDE SEQUENCE [LARGE SCALE GENOMIC DNA]</scope>
    <source>
        <strain evidence="1">JINMINGXINNONG_FW02</strain>
        <tissue evidence="1">Leaves</tissue>
    </source>
</reference>
<dbReference type="Gene3D" id="3.40.50.1820">
    <property type="entry name" value="alpha/beta hydrolase"/>
    <property type="match status" value="1"/>
</dbReference>
<dbReference type="AlphaFoldDB" id="A0AAN9N639"/>
<dbReference type="EMBL" id="JAYMYR010000004">
    <property type="protein sequence ID" value="KAK7367379.1"/>
    <property type="molecule type" value="Genomic_DNA"/>
</dbReference>
<proteinExistence type="predicted"/>
<sequence length="443" mass="50067">MRNGSSHLFFPKSVDFIWLSLIMLDRNQNGEGFVTGPTDTRPRRMMMVTKADIRVLRPSTSVRHFFCKANSFSRSHSSLSFQCAASTTTISSLTCRPIPPNSNPRNFFFSSLASFQTLNFSTHLPNAPNNPFLSQSQGGGTFVWNPASDTASTSLYGAKDCLPTVVLLGWLGARTKHLKRYVEWYNSRGFHAVTFVVDVKELLRIDLGHVLETRISLLADHLISWLSREEQDGRERCLVFHTFSNTGWFVYGYMLAQMLGSEDLMMKIKGCIVDSGGGEPFNPQVWAAGFSAAIFKMRSSLEPVVEVEGKPKSKTEASLSNIQQNEPSKIETAVLSLLEKFFSFVLQLPDVNRRLTRIVNVLTKHQPCPQLYLYSTADKVIPFESVEALIEEQRKMGKRVRSFNFGLSPHVDHYRTFPDLYLSQVTEFLNECFTTTTQTAYKT</sequence>
<accession>A0AAN9N639</accession>
<dbReference type="SUPFAM" id="SSF53474">
    <property type="entry name" value="alpha/beta-Hydrolases"/>
    <property type="match status" value="1"/>
</dbReference>
<name>A0AAN9N639_PHACN</name>
<dbReference type="InterPro" id="IPR008547">
    <property type="entry name" value="DUF829_TMEM53"/>
</dbReference>
<evidence type="ECO:0000313" key="2">
    <source>
        <dbReference type="Proteomes" id="UP001374584"/>
    </source>
</evidence>
<comment type="caution">
    <text evidence="1">The sequence shown here is derived from an EMBL/GenBank/DDBJ whole genome shotgun (WGS) entry which is preliminary data.</text>
</comment>
<gene>
    <name evidence="1" type="ORF">VNO80_09391</name>
</gene>
<evidence type="ECO:0008006" key="3">
    <source>
        <dbReference type="Google" id="ProtNLM"/>
    </source>
</evidence>
<keyword evidence="2" id="KW-1185">Reference proteome</keyword>
<dbReference type="Proteomes" id="UP001374584">
    <property type="component" value="Unassembled WGS sequence"/>
</dbReference>
<organism evidence="1 2">
    <name type="scientific">Phaseolus coccineus</name>
    <name type="common">Scarlet runner bean</name>
    <name type="synonym">Phaseolus multiflorus</name>
    <dbReference type="NCBI Taxonomy" id="3886"/>
    <lineage>
        <taxon>Eukaryota</taxon>
        <taxon>Viridiplantae</taxon>
        <taxon>Streptophyta</taxon>
        <taxon>Embryophyta</taxon>
        <taxon>Tracheophyta</taxon>
        <taxon>Spermatophyta</taxon>
        <taxon>Magnoliopsida</taxon>
        <taxon>eudicotyledons</taxon>
        <taxon>Gunneridae</taxon>
        <taxon>Pentapetalae</taxon>
        <taxon>rosids</taxon>
        <taxon>fabids</taxon>
        <taxon>Fabales</taxon>
        <taxon>Fabaceae</taxon>
        <taxon>Papilionoideae</taxon>
        <taxon>50 kb inversion clade</taxon>
        <taxon>NPAAA clade</taxon>
        <taxon>indigoferoid/millettioid clade</taxon>
        <taxon>Phaseoleae</taxon>
        <taxon>Phaseolus</taxon>
    </lineage>
</organism>
<dbReference type="PANTHER" id="PTHR12265:SF11">
    <property type="entry name" value="ALPHA_BETA-HYDROLASES SUPERFAMILY PROTEIN"/>
    <property type="match status" value="1"/>
</dbReference>
<dbReference type="PANTHER" id="PTHR12265">
    <property type="entry name" value="TRANSMEMBRANE PROTEIN 53"/>
    <property type="match status" value="1"/>
</dbReference>
<evidence type="ECO:0000313" key="1">
    <source>
        <dbReference type="EMBL" id="KAK7367379.1"/>
    </source>
</evidence>